<dbReference type="InterPro" id="IPR011990">
    <property type="entry name" value="TPR-like_helical_dom_sf"/>
</dbReference>
<dbReference type="Proteomes" id="UP000664132">
    <property type="component" value="Unassembled WGS sequence"/>
</dbReference>
<name>A0A8H7W260_9HELO</name>
<dbReference type="Pfam" id="PF00856">
    <property type="entry name" value="SET"/>
    <property type="match status" value="1"/>
</dbReference>
<reference evidence="4" key="1">
    <citation type="submission" date="2021-02" db="EMBL/GenBank/DDBJ databases">
        <title>Genome sequence Cadophora malorum strain M34.</title>
        <authorList>
            <person name="Stefanovic E."/>
            <person name="Vu D."/>
            <person name="Scully C."/>
            <person name="Dijksterhuis J."/>
            <person name="Roader J."/>
            <person name="Houbraken J."/>
        </authorList>
    </citation>
    <scope>NUCLEOTIDE SEQUENCE</scope>
    <source>
        <strain evidence="4">M34</strain>
    </source>
</reference>
<evidence type="ECO:0000259" key="3">
    <source>
        <dbReference type="PROSITE" id="PS50280"/>
    </source>
</evidence>
<feature type="domain" description="SET" evidence="3">
    <location>
        <begin position="350"/>
        <end position="557"/>
    </location>
</feature>
<evidence type="ECO:0000313" key="5">
    <source>
        <dbReference type="Proteomes" id="UP000664132"/>
    </source>
</evidence>
<dbReference type="InterPro" id="IPR053209">
    <property type="entry name" value="Gramillin-biosynth_MTr"/>
</dbReference>
<dbReference type="EMBL" id="JAFJYH010000382">
    <property type="protein sequence ID" value="KAG4412377.1"/>
    <property type="molecule type" value="Genomic_DNA"/>
</dbReference>
<dbReference type="SUPFAM" id="SSF48452">
    <property type="entry name" value="TPR-like"/>
    <property type="match status" value="1"/>
</dbReference>
<dbReference type="PROSITE" id="PS50005">
    <property type="entry name" value="TPR"/>
    <property type="match status" value="1"/>
</dbReference>
<proteinExistence type="predicted"/>
<dbReference type="AlphaFoldDB" id="A0A8H7W260"/>
<dbReference type="Gene3D" id="2.170.270.10">
    <property type="entry name" value="SET domain"/>
    <property type="match status" value="1"/>
</dbReference>
<dbReference type="InterPro" id="IPR019734">
    <property type="entry name" value="TPR_rpt"/>
</dbReference>
<dbReference type="CDD" id="cd20071">
    <property type="entry name" value="SET_SMYD"/>
    <property type="match status" value="1"/>
</dbReference>
<dbReference type="InterPro" id="IPR046341">
    <property type="entry name" value="SET_dom_sf"/>
</dbReference>
<dbReference type="InterPro" id="IPR001214">
    <property type="entry name" value="SET_dom"/>
</dbReference>
<feature type="region of interest" description="Disordered" evidence="2">
    <location>
        <begin position="612"/>
        <end position="634"/>
    </location>
</feature>
<organism evidence="4 5">
    <name type="scientific">Cadophora malorum</name>
    <dbReference type="NCBI Taxonomy" id="108018"/>
    <lineage>
        <taxon>Eukaryota</taxon>
        <taxon>Fungi</taxon>
        <taxon>Dikarya</taxon>
        <taxon>Ascomycota</taxon>
        <taxon>Pezizomycotina</taxon>
        <taxon>Leotiomycetes</taxon>
        <taxon>Helotiales</taxon>
        <taxon>Ploettnerulaceae</taxon>
        <taxon>Cadophora</taxon>
    </lineage>
</organism>
<sequence>MMLVKAVENNSYELSPDQHRQIYEASSSGRGETAIQKHSKEELLAVHYNNIDLLKKNKPVIREFVLPIAYAPSTISLDELQKISFSDLKLETHHRGGFLTGRTIVPPYHCSEVVTIIEGDDGDAAKLVLSFEDSLYSGIPYSLPINSTVAIKEPYCQYNGDGDFVIRIDHPSDIAVLRGDDPTVSMIMQFASGSIEITPTQWRDAGDRAYLEKKYSSAVECYTQTIENSPLSDGSFLKDTYRKRAFANLTAKSFTPAKDDALSSLSGTTLDVRAHHCAGLAAYSLGLYSESKAHFDSALKLNPQDLKTQRELIRATTRIHEQTTGDYDFASMIQAVRSGTIHLDHAKYSGSIEVRSAGTHGRGLFSTDFIKKGSLILCEKAFCLPDLYGEDKAEGVVLYNFNSSSRTQRMAQAGLFLRLRERLFGGPRTGQEEQFWDLDAGGYVRSGMEGKIVDGAPVVDSFLTEAIRLKNCFSCPRLSLSLLRTHLSPQPQPQPQPQAPQPQPFQPTHLSTGLWILASSINHSCLPNLTRSFIGDMMLIRANSDIPPNTELTQQYLAPEAHFLTRRKDFPLHWDFECDCVLCTTEAKSPDEKHLQRRELVEKIKTLALKSRDRDRNGDAGGGGAGGGKGMGAGVTNSTIKAIERLTRKLEELHEIEVYGEIPRLLLVHPTIWLTEAHKEKGNHAKVVRWAGEILRNFG</sequence>
<dbReference type="PANTHER" id="PTHR47643:SF2">
    <property type="entry name" value="TPR DOMAIN PROTEIN (AFU_ORTHOLOGUE AFUA_5G12710)"/>
    <property type="match status" value="1"/>
</dbReference>
<feature type="repeat" description="TPR" evidence="1">
    <location>
        <begin position="272"/>
        <end position="305"/>
    </location>
</feature>
<gene>
    <name evidence="4" type="ORF">IFR04_014473</name>
</gene>
<keyword evidence="5" id="KW-1185">Reference proteome</keyword>
<dbReference type="SMART" id="SM00317">
    <property type="entry name" value="SET"/>
    <property type="match status" value="1"/>
</dbReference>
<evidence type="ECO:0000313" key="4">
    <source>
        <dbReference type="EMBL" id="KAG4412377.1"/>
    </source>
</evidence>
<dbReference type="OrthoDB" id="438641at2759"/>
<evidence type="ECO:0000256" key="2">
    <source>
        <dbReference type="SAM" id="MobiDB-lite"/>
    </source>
</evidence>
<dbReference type="Gene3D" id="1.25.40.10">
    <property type="entry name" value="Tetratricopeptide repeat domain"/>
    <property type="match status" value="1"/>
</dbReference>
<dbReference type="PANTHER" id="PTHR47643">
    <property type="entry name" value="TPR DOMAIN PROTEIN (AFU_ORTHOLOGUE AFUA_5G12710)"/>
    <property type="match status" value="1"/>
</dbReference>
<protein>
    <recommendedName>
        <fullName evidence="3">SET domain-containing protein</fullName>
    </recommendedName>
</protein>
<evidence type="ECO:0000256" key="1">
    <source>
        <dbReference type="PROSITE-ProRule" id="PRU00339"/>
    </source>
</evidence>
<accession>A0A8H7W260</accession>
<feature type="non-terminal residue" evidence="4">
    <location>
        <position position="1"/>
    </location>
</feature>
<feature type="compositionally biased region" description="Gly residues" evidence="2">
    <location>
        <begin position="619"/>
        <end position="633"/>
    </location>
</feature>
<dbReference type="SUPFAM" id="SSF82199">
    <property type="entry name" value="SET domain"/>
    <property type="match status" value="1"/>
</dbReference>
<keyword evidence="1" id="KW-0802">TPR repeat</keyword>
<comment type="caution">
    <text evidence="4">The sequence shown here is derived from an EMBL/GenBank/DDBJ whole genome shotgun (WGS) entry which is preliminary data.</text>
</comment>
<dbReference type="PROSITE" id="PS50280">
    <property type="entry name" value="SET"/>
    <property type="match status" value="1"/>
</dbReference>
<dbReference type="SMART" id="SM00028">
    <property type="entry name" value="TPR"/>
    <property type="match status" value="2"/>
</dbReference>